<evidence type="ECO:0000256" key="8">
    <source>
        <dbReference type="ARBA" id="ARBA00023136"/>
    </source>
</evidence>
<dbReference type="EC" id="3.4.26.1" evidence="10"/>
<dbReference type="Pfam" id="PF02517">
    <property type="entry name" value="Rce1-like"/>
    <property type="match status" value="1"/>
</dbReference>
<keyword evidence="3" id="KW-0645">Protease</keyword>
<feature type="transmembrane region" description="Helical" evidence="11">
    <location>
        <begin position="6"/>
        <end position="24"/>
    </location>
</feature>
<proteinExistence type="inferred from homology"/>
<evidence type="ECO:0000256" key="10">
    <source>
        <dbReference type="ARBA" id="ARBA00049729"/>
    </source>
</evidence>
<feature type="domain" description="CAAX prenyl protease 2/Lysostaphin resistance protein A-like" evidence="12">
    <location>
        <begin position="151"/>
        <end position="267"/>
    </location>
</feature>
<evidence type="ECO:0000256" key="1">
    <source>
        <dbReference type="ARBA" id="ARBA00004477"/>
    </source>
</evidence>
<evidence type="ECO:0000256" key="9">
    <source>
        <dbReference type="ARBA" id="ARBA00047280"/>
    </source>
</evidence>
<organism evidence="13 14">
    <name type="scientific">Fistulina hepatica ATCC 64428</name>
    <dbReference type="NCBI Taxonomy" id="1128425"/>
    <lineage>
        <taxon>Eukaryota</taxon>
        <taxon>Fungi</taxon>
        <taxon>Dikarya</taxon>
        <taxon>Basidiomycota</taxon>
        <taxon>Agaricomycotina</taxon>
        <taxon>Agaricomycetes</taxon>
        <taxon>Agaricomycetidae</taxon>
        <taxon>Agaricales</taxon>
        <taxon>Fistulinaceae</taxon>
        <taxon>Fistulina</taxon>
    </lineage>
</organism>
<comment type="similarity">
    <text evidence="2">Belongs to the peptidase U48 family.</text>
</comment>
<gene>
    <name evidence="13" type="ORF">FISHEDRAFT_63828</name>
</gene>
<dbReference type="InterPro" id="IPR039731">
    <property type="entry name" value="Rce1"/>
</dbReference>
<dbReference type="AlphaFoldDB" id="A0A0D7AL70"/>
<dbReference type="GO" id="GO:0005789">
    <property type="term" value="C:endoplasmic reticulum membrane"/>
    <property type="evidence" value="ECO:0007669"/>
    <property type="project" value="UniProtKB-SubCell"/>
</dbReference>
<evidence type="ECO:0000313" key="14">
    <source>
        <dbReference type="Proteomes" id="UP000054144"/>
    </source>
</evidence>
<keyword evidence="8 11" id="KW-0472">Membrane</keyword>
<feature type="transmembrane region" description="Helical" evidence="11">
    <location>
        <begin position="62"/>
        <end position="82"/>
    </location>
</feature>
<dbReference type="InterPro" id="IPR003675">
    <property type="entry name" value="Rce1/LyrA-like_dom"/>
</dbReference>
<sequence length="323" mass="36190">MTSLASAHAVAFGFSLTYVGSLYLSKHARLSFSRHATADLQGGQRQRREDERWRDDPDVIKARLVAVISATVVCCAVVGWLYGWGTATSMLGLSFSSWRPHLLAPLLYLGPIYAQSLIHYERSKLHALKRGANASPYLKGVAMQWTRDTFATWIGWRNYIIAPITEEVVFRACVLSVYRAVSDGWTTMSPVRVVWVSPLFFGVAHVHHAWEVYNTHGRTAAAAKRAVLTSLFQLAYTSLFGAYCACLFLRAGSVLPPITAHIWCNSMGIPQLTWELSVFKSSPVRRATILLAYVVGIALTWITYEALSVAKYEDRYVVERYPF</sequence>
<evidence type="ECO:0000256" key="4">
    <source>
        <dbReference type="ARBA" id="ARBA00022692"/>
    </source>
</evidence>
<dbReference type="EMBL" id="KN881643">
    <property type="protein sequence ID" value="KIY52499.1"/>
    <property type="molecule type" value="Genomic_DNA"/>
</dbReference>
<feature type="transmembrane region" description="Helical" evidence="11">
    <location>
        <begin position="102"/>
        <end position="120"/>
    </location>
</feature>
<evidence type="ECO:0000256" key="7">
    <source>
        <dbReference type="ARBA" id="ARBA00022989"/>
    </source>
</evidence>
<keyword evidence="7 11" id="KW-1133">Transmembrane helix</keyword>
<name>A0A0D7AL70_9AGAR</name>
<dbReference type="GO" id="GO:0071586">
    <property type="term" value="P:CAAX-box protein processing"/>
    <property type="evidence" value="ECO:0007669"/>
    <property type="project" value="InterPro"/>
</dbReference>
<protein>
    <recommendedName>
        <fullName evidence="10">intramembrane prenyl-peptidase Rce1</fullName>
        <ecNumber evidence="10">3.4.26.1</ecNumber>
    </recommendedName>
</protein>
<evidence type="ECO:0000313" key="13">
    <source>
        <dbReference type="EMBL" id="KIY52499.1"/>
    </source>
</evidence>
<keyword evidence="5" id="KW-0378">Hydrolase</keyword>
<evidence type="ECO:0000256" key="6">
    <source>
        <dbReference type="ARBA" id="ARBA00022824"/>
    </source>
</evidence>
<accession>A0A0D7AL70</accession>
<dbReference type="Proteomes" id="UP000054144">
    <property type="component" value="Unassembled WGS sequence"/>
</dbReference>
<evidence type="ECO:0000256" key="3">
    <source>
        <dbReference type="ARBA" id="ARBA00022670"/>
    </source>
</evidence>
<comment type="catalytic activity">
    <reaction evidence="9">
        <text>Hydrolyzes the peptide bond -P2-(S-farnesyl or geranylgeranyl)C-P1'-P2'-P3'-COOH where P1' and P2' are amino acids with aliphatic sidechains and P3' is any C-terminal residue.</text>
        <dbReference type="EC" id="3.4.26.1"/>
    </reaction>
</comment>
<reference evidence="13 14" key="1">
    <citation type="journal article" date="2015" name="Fungal Genet. Biol.">
        <title>Evolution of novel wood decay mechanisms in Agaricales revealed by the genome sequences of Fistulina hepatica and Cylindrobasidium torrendii.</title>
        <authorList>
            <person name="Floudas D."/>
            <person name="Held B.W."/>
            <person name="Riley R."/>
            <person name="Nagy L.G."/>
            <person name="Koehler G."/>
            <person name="Ransdell A.S."/>
            <person name="Younus H."/>
            <person name="Chow J."/>
            <person name="Chiniquy J."/>
            <person name="Lipzen A."/>
            <person name="Tritt A."/>
            <person name="Sun H."/>
            <person name="Haridas S."/>
            <person name="LaButti K."/>
            <person name="Ohm R.A."/>
            <person name="Kues U."/>
            <person name="Blanchette R.A."/>
            <person name="Grigoriev I.V."/>
            <person name="Minto R.E."/>
            <person name="Hibbett D.S."/>
        </authorList>
    </citation>
    <scope>NUCLEOTIDE SEQUENCE [LARGE SCALE GENOMIC DNA]</scope>
    <source>
        <strain evidence="13 14">ATCC 64428</strain>
    </source>
</reference>
<evidence type="ECO:0000256" key="5">
    <source>
        <dbReference type="ARBA" id="ARBA00022801"/>
    </source>
</evidence>
<feature type="transmembrane region" description="Helical" evidence="11">
    <location>
        <begin position="287"/>
        <end position="304"/>
    </location>
</feature>
<keyword evidence="14" id="KW-1185">Reference proteome</keyword>
<dbReference type="GO" id="GO:0004222">
    <property type="term" value="F:metalloendopeptidase activity"/>
    <property type="evidence" value="ECO:0007669"/>
    <property type="project" value="InterPro"/>
</dbReference>
<keyword evidence="6" id="KW-0256">Endoplasmic reticulum</keyword>
<keyword evidence="4 11" id="KW-0812">Transmembrane</keyword>
<dbReference type="PANTHER" id="PTHR13046:SF0">
    <property type="entry name" value="CAAX PRENYL PROTEASE 2"/>
    <property type="match status" value="1"/>
</dbReference>
<evidence type="ECO:0000256" key="11">
    <source>
        <dbReference type="SAM" id="Phobius"/>
    </source>
</evidence>
<comment type="subcellular location">
    <subcellularLocation>
        <location evidence="1">Endoplasmic reticulum membrane</location>
        <topology evidence="1">Multi-pass membrane protein</topology>
    </subcellularLocation>
</comment>
<dbReference type="OrthoDB" id="271604at2759"/>
<evidence type="ECO:0000256" key="2">
    <source>
        <dbReference type="ARBA" id="ARBA00006897"/>
    </source>
</evidence>
<evidence type="ECO:0000259" key="12">
    <source>
        <dbReference type="Pfam" id="PF02517"/>
    </source>
</evidence>
<dbReference type="PANTHER" id="PTHR13046">
    <property type="entry name" value="PROTEASE U48 CAAX PRENYL PROTEASE RCE1"/>
    <property type="match status" value="1"/>
</dbReference>